<keyword evidence="2 5" id="KW-0812">Transmembrane</keyword>
<keyword evidence="7" id="KW-1185">Reference proteome</keyword>
<keyword evidence="3 5" id="KW-1133">Transmembrane helix</keyword>
<evidence type="ECO:0000256" key="3">
    <source>
        <dbReference type="ARBA" id="ARBA00022989"/>
    </source>
</evidence>
<evidence type="ECO:0000256" key="1">
    <source>
        <dbReference type="ARBA" id="ARBA00004141"/>
    </source>
</evidence>
<evidence type="ECO:0000313" key="6">
    <source>
        <dbReference type="EMBL" id="WAH37165.1"/>
    </source>
</evidence>
<organism evidence="6 7">
    <name type="scientific">Alicyclobacillus dauci</name>
    <dbReference type="NCBI Taxonomy" id="1475485"/>
    <lineage>
        <taxon>Bacteria</taxon>
        <taxon>Bacillati</taxon>
        <taxon>Bacillota</taxon>
        <taxon>Bacilli</taxon>
        <taxon>Bacillales</taxon>
        <taxon>Alicyclobacillaceae</taxon>
        <taxon>Alicyclobacillus</taxon>
    </lineage>
</organism>
<protein>
    <submittedName>
        <fullName evidence="6">Uncharacterized protein</fullName>
    </submittedName>
</protein>
<evidence type="ECO:0000256" key="2">
    <source>
        <dbReference type="ARBA" id="ARBA00022692"/>
    </source>
</evidence>
<dbReference type="EMBL" id="CP104064">
    <property type="protein sequence ID" value="WAH37165.1"/>
    <property type="molecule type" value="Genomic_DNA"/>
</dbReference>
<feature type="transmembrane region" description="Helical" evidence="5">
    <location>
        <begin position="6"/>
        <end position="24"/>
    </location>
</feature>
<evidence type="ECO:0000256" key="5">
    <source>
        <dbReference type="SAM" id="Phobius"/>
    </source>
</evidence>
<sequence>MTHPAFTLASWETIGILIVVIGMLVSNRVRVDFIGVFILLALGITGIVSEKELFSGFGSASNIVANQLLVKEHIKPIPLFSILPVGLSLLIIAMLFILAFGQFLVPDTGATSGSGTIGIEDYLTELHVSKSSKWHDKPLKNIQFLKIAESMSYEFYGIIRLTFRTPIPC</sequence>
<evidence type="ECO:0000256" key="4">
    <source>
        <dbReference type="ARBA" id="ARBA00023136"/>
    </source>
</evidence>
<feature type="transmembrane region" description="Helical" evidence="5">
    <location>
        <begin position="31"/>
        <end position="49"/>
    </location>
</feature>
<dbReference type="PANTHER" id="PTHR43652:SF2">
    <property type="entry name" value="BASIC AMINO ACID ANTIPORTER YFCC-RELATED"/>
    <property type="match status" value="1"/>
</dbReference>
<proteinExistence type="predicted"/>
<evidence type="ECO:0000313" key="7">
    <source>
        <dbReference type="Proteomes" id="UP001164803"/>
    </source>
</evidence>
<reference evidence="6" key="1">
    <citation type="submission" date="2022-08" db="EMBL/GenBank/DDBJ databases">
        <title>Alicyclobacillus dauci DSM2870, complete genome.</title>
        <authorList>
            <person name="Wang Q."/>
            <person name="Cai R."/>
            <person name="Wang Z."/>
        </authorList>
    </citation>
    <scope>NUCLEOTIDE SEQUENCE</scope>
    <source>
        <strain evidence="6">DSM 28700</strain>
    </source>
</reference>
<name>A0ABY6Z338_9BACL</name>
<comment type="subcellular location">
    <subcellularLocation>
        <location evidence="1">Membrane</location>
        <topology evidence="1">Multi-pass membrane protein</topology>
    </subcellularLocation>
</comment>
<keyword evidence="4 5" id="KW-0472">Membrane</keyword>
<dbReference type="RefSeq" id="WP_268044611.1">
    <property type="nucleotide sequence ID" value="NZ_CP104064.1"/>
</dbReference>
<feature type="transmembrane region" description="Helical" evidence="5">
    <location>
        <begin position="77"/>
        <end position="100"/>
    </location>
</feature>
<gene>
    <name evidence="6" type="ORF">NZD86_01020</name>
</gene>
<dbReference type="Proteomes" id="UP001164803">
    <property type="component" value="Chromosome"/>
</dbReference>
<accession>A0ABY6Z338</accession>
<dbReference type="PANTHER" id="PTHR43652">
    <property type="entry name" value="BASIC AMINO ACID ANTIPORTER YFCC-RELATED"/>
    <property type="match status" value="1"/>
</dbReference>
<dbReference type="InterPro" id="IPR051679">
    <property type="entry name" value="DASS-Related_Transporters"/>
</dbReference>